<evidence type="ECO:0000256" key="5">
    <source>
        <dbReference type="ARBA" id="ARBA00023136"/>
    </source>
</evidence>
<feature type="compositionally biased region" description="Basic and acidic residues" evidence="7">
    <location>
        <begin position="428"/>
        <end position="442"/>
    </location>
</feature>
<feature type="compositionally biased region" description="Low complexity" evidence="7">
    <location>
        <begin position="833"/>
        <end position="848"/>
    </location>
</feature>
<feature type="transmembrane region" description="Helical" evidence="8">
    <location>
        <begin position="660"/>
        <end position="681"/>
    </location>
</feature>
<dbReference type="InterPro" id="IPR050545">
    <property type="entry name" value="Mycobact_MmpL"/>
</dbReference>
<keyword evidence="2" id="KW-1003">Cell membrane</keyword>
<dbReference type="PANTHER" id="PTHR33406">
    <property type="entry name" value="MEMBRANE PROTEIN MJ1562-RELATED"/>
    <property type="match status" value="1"/>
</dbReference>
<comment type="subcellular location">
    <subcellularLocation>
        <location evidence="1">Cell membrane</location>
        <topology evidence="1">Multi-pass membrane protein</topology>
    </subcellularLocation>
</comment>
<accession>A0A840W9Z9</accession>
<evidence type="ECO:0000256" key="6">
    <source>
        <dbReference type="SAM" id="Coils"/>
    </source>
</evidence>
<evidence type="ECO:0000256" key="8">
    <source>
        <dbReference type="SAM" id="Phobius"/>
    </source>
</evidence>
<dbReference type="RefSeq" id="WP_184366299.1">
    <property type="nucleotide sequence ID" value="NZ_BAAAKM010000032.1"/>
</dbReference>
<feature type="transmembrane region" description="Helical" evidence="8">
    <location>
        <begin position="316"/>
        <end position="334"/>
    </location>
</feature>
<feature type="transmembrane region" description="Helical" evidence="8">
    <location>
        <begin position="634"/>
        <end position="653"/>
    </location>
</feature>
<evidence type="ECO:0000256" key="7">
    <source>
        <dbReference type="SAM" id="MobiDB-lite"/>
    </source>
</evidence>
<dbReference type="SUPFAM" id="SSF82866">
    <property type="entry name" value="Multidrug efflux transporter AcrB transmembrane domain"/>
    <property type="match status" value="2"/>
</dbReference>
<feature type="transmembrane region" description="Helical" evidence="8">
    <location>
        <begin position="390"/>
        <end position="413"/>
    </location>
</feature>
<keyword evidence="4 8" id="KW-1133">Transmembrane helix</keyword>
<feature type="transmembrane region" description="Helical" evidence="8">
    <location>
        <begin position="772"/>
        <end position="794"/>
    </location>
</feature>
<keyword evidence="5 8" id="KW-0472">Membrane</keyword>
<organism evidence="10 11">
    <name type="scientific">Nocardiopsis metallicus</name>
    <dbReference type="NCBI Taxonomy" id="179819"/>
    <lineage>
        <taxon>Bacteria</taxon>
        <taxon>Bacillati</taxon>
        <taxon>Actinomycetota</taxon>
        <taxon>Actinomycetes</taxon>
        <taxon>Streptosporangiales</taxon>
        <taxon>Nocardiopsidaceae</taxon>
        <taxon>Nocardiopsis</taxon>
    </lineage>
</organism>
<feature type="transmembrane region" description="Helical" evidence="8">
    <location>
        <begin position="290"/>
        <end position="310"/>
    </location>
</feature>
<feature type="transmembrane region" description="Helical" evidence="8">
    <location>
        <begin position="20"/>
        <end position="37"/>
    </location>
</feature>
<evidence type="ECO:0000259" key="9">
    <source>
        <dbReference type="PROSITE" id="PS50156"/>
    </source>
</evidence>
<feature type="coiled-coil region" evidence="6">
    <location>
        <begin position="117"/>
        <end position="151"/>
    </location>
</feature>
<evidence type="ECO:0000256" key="3">
    <source>
        <dbReference type="ARBA" id="ARBA00022692"/>
    </source>
</evidence>
<reference evidence="10 11" key="1">
    <citation type="submission" date="2020-08" db="EMBL/GenBank/DDBJ databases">
        <title>Sequencing the genomes of 1000 actinobacteria strains.</title>
        <authorList>
            <person name="Klenk H.-P."/>
        </authorList>
    </citation>
    <scope>NUCLEOTIDE SEQUENCE [LARGE SCALE GENOMIC DNA]</scope>
    <source>
        <strain evidence="10 11">DSM 44598</strain>
    </source>
</reference>
<feature type="transmembrane region" description="Helical" evidence="8">
    <location>
        <begin position="263"/>
        <end position="283"/>
    </location>
</feature>
<sequence>MAELLYRLGRACARRARTVIAIWLALLVASAGAFFLFSGELEDGFSIPGTATDEVNQRLKAEFDGMGGGAGTIVLRTEDGSAFTDEQRADIAELVEEAAGVNGVEEAVDPFATEAERAEQAELLEDGREQIDSARAEIEDGQEQLDEGRAQAEAAGMLDQLEEGFDGQQAEIDAGLEALEPEEEQLAQGEAMLEMAAGIGTVSEDETTALVMIAFTEAQEEVSQETKDSVISVFADNPVPGTTVDFADDIAMELPSLVSKAEVIGVIVAGIVLLVMLGTLIGAGLPILTALVGVGIATLITMSLSGVLAIADITPILGLMLGLAVGIDYALFIVNRHRRQLKEGVGLDESVGLANGTAGNAVVFAGATVLIALLGLNLTGIGFLGLMGTVGALAIAVAVLIAVTLIPALLALVGPRILSKRERARIDADPTDLPDKTAKAKAEAAASGRMPRKRAPAKSQKQDEPQPMGNGRALLRAAVAVIVLGVIALPALDLRQGLPDGSSQPVDSTQYAAYTAITDHFGEGQNGPLLVTADIPGGPDDESAQDNAEQYQYEVADAVHALDDVDAIAPIGVSDDGTLAIFQVKPVEGPSSESTEELVHTLRAMEPVQGEPPLGVAGMASGNIDISEQIASALPVYLTVVVGLALVILLLVFRSIFVPVVATLGFILSYFAALGGVVAVYQWGWFGGLLGLGDPGPVLSFLPTIVVGILFGLAMDYMLFIGTGMREAYVHGAPARLAVAQGFRAGRSVVTAAAIIMISVFGGFIFSEMTMISSIGFALAFGVLLDAFVVRMLLVPAVMHLAGDAAWWLPAWLDRILPDIDVEGAKLERAHTGAADSGRSAGAEGSAGTVPGSVPEPDVTSGQR</sequence>
<feature type="region of interest" description="Disordered" evidence="7">
    <location>
        <begin position="831"/>
        <end position="864"/>
    </location>
</feature>
<keyword evidence="6" id="KW-0175">Coiled coil</keyword>
<feature type="transmembrane region" description="Helical" evidence="8">
    <location>
        <begin position="361"/>
        <end position="384"/>
    </location>
</feature>
<feature type="transmembrane region" description="Helical" evidence="8">
    <location>
        <begin position="701"/>
        <end position="724"/>
    </location>
</feature>
<dbReference type="InterPro" id="IPR000731">
    <property type="entry name" value="SSD"/>
</dbReference>
<feature type="transmembrane region" description="Helical" evidence="8">
    <location>
        <begin position="745"/>
        <end position="766"/>
    </location>
</feature>
<dbReference type="InterPro" id="IPR004869">
    <property type="entry name" value="MMPL_dom"/>
</dbReference>
<dbReference type="PROSITE" id="PS50156">
    <property type="entry name" value="SSD"/>
    <property type="match status" value="1"/>
</dbReference>
<evidence type="ECO:0000256" key="4">
    <source>
        <dbReference type="ARBA" id="ARBA00022989"/>
    </source>
</evidence>
<feature type="domain" description="SSD" evidence="9">
    <location>
        <begin position="280"/>
        <end position="412"/>
    </location>
</feature>
<dbReference type="GO" id="GO:0005886">
    <property type="term" value="C:plasma membrane"/>
    <property type="evidence" value="ECO:0007669"/>
    <property type="project" value="UniProtKB-SubCell"/>
</dbReference>
<dbReference type="EMBL" id="JACHDO010000001">
    <property type="protein sequence ID" value="MBB5492954.1"/>
    <property type="molecule type" value="Genomic_DNA"/>
</dbReference>
<dbReference type="Pfam" id="PF03176">
    <property type="entry name" value="MMPL"/>
    <property type="match status" value="2"/>
</dbReference>
<protein>
    <submittedName>
        <fullName evidence="10">RND superfamily putative drug exporter</fullName>
    </submittedName>
</protein>
<evidence type="ECO:0000313" key="11">
    <source>
        <dbReference type="Proteomes" id="UP000579647"/>
    </source>
</evidence>
<evidence type="ECO:0000313" key="10">
    <source>
        <dbReference type="EMBL" id="MBB5492954.1"/>
    </source>
</evidence>
<dbReference type="AlphaFoldDB" id="A0A840W9Z9"/>
<comment type="caution">
    <text evidence="10">The sequence shown here is derived from an EMBL/GenBank/DDBJ whole genome shotgun (WGS) entry which is preliminary data.</text>
</comment>
<feature type="region of interest" description="Disordered" evidence="7">
    <location>
        <begin position="428"/>
        <end position="469"/>
    </location>
</feature>
<name>A0A840W9Z9_9ACTN</name>
<feature type="transmembrane region" description="Helical" evidence="8">
    <location>
        <begin position="473"/>
        <end position="492"/>
    </location>
</feature>
<evidence type="ECO:0000256" key="1">
    <source>
        <dbReference type="ARBA" id="ARBA00004651"/>
    </source>
</evidence>
<keyword evidence="3 8" id="KW-0812">Transmembrane</keyword>
<evidence type="ECO:0000256" key="2">
    <source>
        <dbReference type="ARBA" id="ARBA00022475"/>
    </source>
</evidence>
<dbReference type="Proteomes" id="UP000579647">
    <property type="component" value="Unassembled WGS sequence"/>
</dbReference>
<gene>
    <name evidence="10" type="ORF">HNR07_004091</name>
</gene>
<keyword evidence="11" id="KW-1185">Reference proteome</keyword>
<proteinExistence type="predicted"/>
<dbReference type="Gene3D" id="1.20.1640.10">
    <property type="entry name" value="Multidrug efflux transporter AcrB transmembrane domain"/>
    <property type="match status" value="2"/>
</dbReference>
<dbReference type="PANTHER" id="PTHR33406:SF13">
    <property type="entry name" value="MEMBRANE PROTEIN YDFJ"/>
    <property type="match status" value="1"/>
</dbReference>